<reference evidence="2 3" key="1">
    <citation type="submission" date="2019-08" db="EMBL/GenBank/DDBJ databases">
        <title>Complete genome sequence of Candidatus Uab amorphum.</title>
        <authorList>
            <person name="Shiratori T."/>
            <person name="Suzuki S."/>
            <person name="Kakizawa Y."/>
            <person name="Ishida K."/>
        </authorList>
    </citation>
    <scope>NUCLEOTIDE SEQUENCE [LARGE SCALE GENOMIC DNA]</scope>
    <source>
        <strain evidence="2 3">SRT547</strain>
    </source>
</reference>
<feature type="transmembrane region" description="Helical" evidence="1">
    <location>
        <begin position="319"/>
        <end position="341"/>
    </location>
</feature>
<dbReference type="EMBL" id="AP019860">
    <property type="protein sequence ID" value="BBM88212.1"/>
    <property type="molecule type" value="Genomic_DNA"/>
</dbReference>
<protein>
    <recommendedName>
        <fullName evidence="4">Photosynthesis system II assembly factor Ycf48/Hcf136-like domain-containing protein</fullName>
    </recommendedName>
</protein>
<dbReference type="SUPFAM" id="SSF117281">
    <property type="entry name" value="Kelch motif"/>
    <property type="match status" value="2"/>
</dbReference>
<dbReference type="InterPro" id="IPR015943">
    <property type="entry name" value="WD40/YVTN_repeat-like_dom_sf"/>
</dbReference>
<gene>
    <name evidence="2" type="ORF">UABAM_06633</name>
</gene>
<dbReference type="Gene3D" id="2.130.10.10">
    <property type="entry name" value="YVTN repeat-like/Quinoprotein amine dehydrogenase"/>
    <property type="match status" value="2"/>
</dbReference>
<proteinExistence type="predicted"/>
<keyword evidence="1" id="KW-0812">Transmembrane</keyword>
<evidence type="ECO:0008006" key="4">
    <source>
        <dbReference type="Google" id="ProtNLM"/>
    </source>
</evidence>
<dbReference type="RefSeq" id="WP_152021834.1">
    <property type="nucleotide sequence ID" value="NZ_AP019860.1"/>
</dbReference>
<keyword evidence="1" id="KW-0472">Membrane</keyword>
<dbReference type="KEGG" id="uam:UABAM_06633"/>
<sequence>MSTGKFIFGILFFITSLWSQQQSVHQIIAVNSIHAYAAAQDKLFVFDAGSQKWREISFFAVNAKQKKSRQDFIRASCCDAQGNLWILLPNKIVVYFRDRDVWENIKIQNLSPSFFAKVDMVYWNKKIWIATHEELLGYDIEDEKWMSKEYPIGISGGTIRIGLDKRLWLSGRVSFDGQTWQKLPPIPNMWQEKQNESFAIDSQGRPWVITDAHVYFFDFLHRKWELATPSLIMTRLTSITCFQNEMWICDYGKGVFKFVANKWTKVTLEQPRPSLDYGHKFFVGNNCLWINTYFGVGSFDGQKWRSHFDYTQYDSVNQLFYTTLATIIILLLVWIVSIFVVNRYNKTS</sequence>
<evidence type="ECO:0000256" key="1">
    <source>
        <dbReference type="SAM" id="Phobius"/>
    </source>
</evidence>
<dbReference type="AlphaFoldDB" id="A0A5S9F8F4"/>
<dbReference type="Proteomes" id="UP000326354">
    <property type="component" value="Chromosome"/>
</dbReference>
<dbReference type="OrthoDB" id="799853at2"/>
<accession>A0A5S9F8F4</accession>
<keyword evidence="1" id="KW-1133">Transmembrane helix</keyword>
<organism evidence="2 3">
    <name type="scientific">Uabimicrobium amorphum</name>
    <dbReference type="NCBI Taxonomy" id="2596890"/>
    <lineage>
        <taxon>Bacteria</taxon>
        <taxon>Pseudomonadati</taxon>
        <taxon>Planctomycetota</taxon>
        <taxon>Candidatus Uabimicrobiia</taxon>
        <taxon>Candidatus Uabimicrobiales</taxon>
        <taxon>Candidatus Uabimicrobiaceae</taxon>
        <taxon>Candidatus Uabimicrobium</taxon>
    </lineage>
</organism>
<evidence type="ECO:0000313" key="3">
    <source>
        <dbReference type="Proteomes" id="UP000326354"/>
    </source>
</evidence>
<evidence type="ECO:0000313" key="2">
    <source>
        <dbReference type="EMBL" id="BBM88212.1"/>
    </source>
</evidence>
<dbReference type="InterPro" id="IPR015915">
    <property type="entry name" value="Kelch-typ_b-propeller"/>
</dbReference>
<keyword evidence="3" id="KW-1185">Reference proteome</keyword>
<name>A0A5S9F8F4_UABAM</name>